<gene>
    <name evidence="3" type="ORF">GH815_01940</name>
</gene>
<feature type="signal peptide" evidence="1">
    <location>
        <begin position="1"/>
        <end position="19"/>
    </location>
</feature>
<dbReference type="AlphaFoldDB" id="A0A844BAN9"/>
<accession>A0A844BAN9</accession>
<dbReference type="RefSeq" id="WP_153747059.1">
    <property type="nucleotide sequence ID" value="NZ_BAAADI010000014.1"/>
</dbReference>
<keyword evidence="1" id="KW-0732">Signal</keyword>
<dbReference type="InterPro" id="IPR001763">
    <property type="entry name" value="Rhodanese-like_dom"/>
</dbReference>
<dbReference type="EMBL" id="WJPO01000002">
    <property type="protein sequence ID" value="MRH19739.1"/>
    <property type="molecule type" value="Genomic_DNA"/>
</dbReference>
<proteinExistence type="predicted"/>
<feature type="chain" id="PRO_5032372671" evidence="1">
    <location>
        <begin position="20"/>
        <end position="183"/>
    </location>
</feature>
<comment type="caution">
    <text evidence="3">The sequence shown here is derived from an EMBL/GenBank/DDBJ whole genome shotgun (WGS) entry which is preliminary data.</text>
</comment>
<dbReference type="InterPro" id="IPR022376">
    <property type="entry name" value="PQQ_CXXCW"/>
</dbReference>
<evidence type="ECO:0000313" key="3">
    <source>
        <dbReference type="EMBL" id="MRH19739.1"/>
    </source>
</evidence>
<dbReference type="NCBIfam" id="TIGR03865">
    <property type="entry name" value="PQQ_CXXCW"/>
    <property type="match status" value="1"/>
</dbReference>
<dbReference type="PROSITE" id="PS51257">
    <property type="entry name" value="PROKAR_LIPOPROTEIN"/>
    <property type="match status" value="1"/>
</dbReference>
<sequence length="183" mass="19856">MIRAAALALLLGLSCPGLAEVPEPPGYRMDEYRGPVPATLAGATVIGPEQAHALWQAGGAVFVDVMPRAPRPPNLPQGTIWRDPPRLSIPGAIWLPNVGYGEIAEVTHGYFRAGLARATGGDLARPVVFFCLDECWMSWNAAKRALEYGHERIYWFPEGTDGWAFLDLPLERVAPEPGEPGTQ</sequence>
<dbReference type="SUPFAM" id="SSF52821">
    <property type="entry name" value="Rhodanese/Cell cycle control phosphatase"/>
    <property type="match status" value="1"/>
</dbReference>
<dbReference type="CDD" id="cd00158">
    <property type="entry name" value="RHOD"/>
    <property type="match status" value="1"/>
</dbReference>
<keyword evidence="4" id="KW-1185">Reference proteome</keyword>
<evidence type="ECO:0000259" key="2">
    <source>
        <dbReference type="PROSITE" id="PS50206"/>
    </source>
</evidence>
<dbReference type="InterPro" id="IPR036873">
    <property type="entry name" value="Rhodanese-like_dom_sf"/>
</dbReference>
<dbReference type="Proteomes" id="UP000466730">
    <property type="component" value="Unassembled WGS sequence"/>
</dbReference>
<dbReference type="Gene3D" id="3.40.250.10">
    <property type="entry name" value="Rhodanese-like domain"/>
    <property type="match status" value="1"/>
</dbReference>
<dbReference type="OrthoDB" id="176845at2"/>
<evidence type="ECO:0000256" key="1">
    <source>
        <dbReference type="SAM" id="SignalP"/>
    </source>
</evidence>
<protein>
    <submittedName>
        <fullName evidence="3">PQQ-dependent catabolism-associated CXXCW motif protein</fullName>
    </submittedName>
</protein>
<evidence type="ECO:0000313" key="4">
    <source>
        <dbReference type="Proteomes" id="UP000466730"/>
    </source>
</evidence>
<name>A0A844BAN9_9RHOB</name>
<dbReference type="PROSITE" id="PS50206">
    <property type="entry name" value="RHODANESE_3"/>
    <property type="match status" value="1"/>
</dbReference>
<reference evidence="3 4" key="1">
    <citation type="submission" date="2019-11" db="EMBL/GenBank/DDBJ databases">
        <title>Draft Whole-Genome sequence of the marine photosynthetic bacterium Rhodovulum strictum DSM 11289.</title>
        <authorList>
            <person name="Kyndt J.A."/>
            <person name="Meyer T.E."/>
        </authorList>
    </citation>
    <scope>NUCLEOTIDE SEQUENCE [LARGE SCALE GENOMIC DNA]</scope>
    <source>
        <strain evidence="3 4">DSM 11289</strain>
    </source>
</reference>
<organism evidence="3 4">
    <name type="scientific">Rhodovulum strictum</name>
    <dbReference type="NCBI Taxonomy" id="58314"/>
    <lineage>
        <taxon>Bacteria</taxon>
        <taxon>Pseudomonadati</taxon>
        <taxon>Pseudomonadota</taxon>
        <taxon>Alphaproteobacteria</taxon>
        <taxon>Rhodobacterales</taxon>
        <taxon>Paracoccaceae</taxon>
        <taxon>Rhodovulum</taxon>
    </lineage>
</organism>
<feature type="domain" description="Rhodanese" evidence="2">
    <location>
        <begin position="89"/>
        <end position="172"/>
    </location>
</feature>